<feature type="compositionally biased region" description="Low complexity" evidence="1">
    <location>
        <begin position="267"/>
        <end position="280"/>
    </location>
</feature>
<feature type="region of interest" description="Disordered" evidence="1">
    <location>
        <begin position="256"/>
        <end position="359"/>
    </location>
</feature>
<reference evidence="3" key="1">
    <citation type="submission" date="2016-02" db="EMBL/GenBank/DDBJ databases">
        <title>Comparative genomics of biotechnologically important yeasts.</title>
        <authorList>
            <consortium name="DOE Joint Genome Institute"/>
            <person name="Riley R."/>
            <person name="Haridas S."/>
            <person name="Wolfe K.H."/>
            <person name="Lopes M.R."/>
            <person name="Hittinger C.T."/>
            <person name="Goker M."/>
            <person name="Salamov A."/>
            <person name="Wisecaver J."/>
            <person name="Long T.M."/>
            <person name="Aerts A.L."/>
            <person name="Barry K."/>
            <person name="Choi C."/>
            <person name="Clum A."/>
            <person name="Coughlan A.Y."/>
            <person name="Deshpande S."/>
            <person name="Douglass A.P."/>
            <person name="Hanson S.J."/>
            <person name="Klenk H.-P."/>
            <person name="Labutti K."/>
            <person name="Lapidus A."/>
            <person name="Lindquist E."/>
            <person name="Lipzen A."/>
            <person name="Meier-Kolthoff J.P."/>
            <person name="Ohm R.A."/>
            <person name="Otillar R.P."/>
            <person name="Pangilinan J."/>
            <person name="Peng Y."/>
            <person name="Rokas A."/>
            <person name="Rosa C.A."/>
            <person name="Scheuner C."/>
            <person name="Sibirny A.A."/>
            <person name="Slot J.C."/>
            <person name="Stielow J.B."/>
            <person name="Sun H."/>
            <person name="Kurtzman C.P."/>
            <person name="Blackwell M."/>
            <person name="Jeffries T.W."/>
            <person name="Grigoriev I.V."/>
        </authorList>
    </citation>
    <scope>NUCLEOTIDE SEQUENCE [LARGE SCALE GENOMIC DNA]</scope>
    <source>
        <strain evidence="3">NRRL Y-17796</strain>
    </source>
</reference>
<sequence length="1247" mass="124756">SDTGAPTGSDTGAPTGSDTGAPTGSDTGVPTGSDTGAPTGSDTGLPTGSDTGVPTGSDTGVPTGSDTGVPSASDSGVPSMSTEPEGLTCSTTPPGALLVVWTATYTDTVGSWTQTQIANGDYRTLDKVLLPPLIPQPYVYEALAYVRAVSDFIETTLNIISVTNLNTAPQGYVFLGEGAATCSNLNEIGDGGLVAVSSPSDWSSLLGTYTWDPEVEIPTVYVPVRIVLTYSPDNVLSGVFSGLDGLSLVRGSLTLNPIPKDEPPVPSASASDSSVPSGVPTGSDTGVPTGSDTGAPTGSDTGAPTGSDTGAPTGSDTGVPTGSDTGAPTGSDTGAPTGSDTGAPTGSDTGVPTGSDTGVLLPPLIPQPYVYEALAYVRAVSDFIETTLNIISVTNLNTAPQGYVFLGEGAATCSNLNEIGDGGLVAVSSPSDWSSLLGTYTWDPEVEIPTVYVPVRIVLTYSPDNVLSGVFSGLDGLSLVRGSLTLNPIPKDEPPVPSASASDSSVPSGVPTGSDTGVPTGSDTGAPTGSDTGAPTGSDTGAPTGSDTGVPTGSDTGVPTGSDTGVPSASDSGVPSMSGEPEGLTCSTTPPGALAVVWTATYTDTVGSWTQTQIANGDYRTLDKVLLPPLNPQPYVYEALAYVRAVSDFIETTLNIISVTNLNTAPQGYVFLGEGAATCSNLNEIGDGGLVAVSSPSDWSSLLGTYTWDPEVEIPTVYVPVRIVLTYSPDNVLSGVFSGLDGLSLVRGSLTLNPIPKDEPLVPSASASDSGVPSGAPTGSDTGAPTGSDTGVPSASDSGVPSMSGEPEGLTCSTTPPGALAVVWTATYTDTVGSWTQTQIANGDYRTLDKVLLPPLNPQPYVYEALAYVRAVSDFFETTLNSITVSSLNTAPQGYVFLGEGAATCSNLNEIGDGGLVAVSSPSDWSSFLGTYTWDPEVEIPTVYVPVRIVLTYSPDNVLSGVTSGLDGLSLVRGSLTLNPIPKDEPLVPSASASASGVPSAGVTGGPSASASDVPSAGVTGGPSASASGVPSASVTGGPSASASGVPSASVTGAPSASTSGAPSVSAGPGGLTCSTTPPGALAVVWTASYIDTVGSWTPAQIANGDYRTLDKVLLPSIGGDSYVYEALAYVRAVSDFFETTLSSISVSNLNAAPQGYVFLGEGAATCSNLNQIGNGGSVTASSPSSWSSFLGTYTWDPNVDIPTTYVPVRIVLVFDTNSMLTGVVSGLDGLSLVRSSLTLNPVPKSG</sequence>
<dbReference type="Proteomes" id="UP000095023">
    <property type="component" value="Unassembled WGS sequence"/>
</dbReference>
<feature type="region of interest" description="Disordered" evidence="1">
    <location>
        <begin position="1"/>
        <end position="93"/>
    </location>
</feature>
<feature type="non-terminal residue" evidence="2">
    <location>
        <position position="1"/>
    </location>
</feature>
<dbReference type="PANTHER" id="PTHR47641">
    <property type="entry name" value="PERIAXIN-LIKE"/>
    <property type="match status" value="1"/>
</dbReference>
<dbReference type="AlphaFoldDB" id="A0A1E4TLP7"/>
<evidence type="ECO:0000313" key="2">
    <source>
        <dbReference type="EMBL" id="ODV92690.1"/>
    </source>
</evidence>
<evidence type="ECO:0000256" key="1">
    <source>
        <dbReference type="SAM" id="MobiDB-lite"/>
    </source>
</evidence>
<feature type="compositionally biased region" description="Polar residues" evidence="1">
    <location>
        <begin position="282"/>
        <end position="356"/>
    </location>
</feature>
<protein>
    <submittedName>
        <fullName evidence="2">Uncharacterized protein</fullName>
    </submittedName>
</protein>
<feature type="compositionally biased region" description="Polar residues" evidence="1">
    <location>
        <begin position="765"/>
        <end position="801"/>
    </location>
</feature>
<feature type="region of interest" description="Disordered" evidence="1">
    <location>
        <begin position="756"/>
        <end position="814"/>
    </location>
</feature>
<dbReference type="PANTHER" id="PTHR47641:SF1">
    <property type="entry name" value="GOLGI-ASSOCIATED OLFACTORY SIGNALING REGULATOR"/>
    <property type="match status" value="1"/>
</dbReference>
<feature type="compositionally biased region" description="Low complexity" evidence="1">
    <location>
        <begin position="498"/>
        <end position="511"/>
    </location>
</feature>
<evidence type="ECO:0000313" key="3">
    <source>
        <dbReference type="Proteomes" id="UP000095023"/>
    </source>
</evidence>
<organism evidence="2 3">
    <name type="scientific">Tortispora caseinolytica NRRL Y-17796</name>
    <dbReference type="NCBI Taxonomy" id="767744"/>
    <lineage>
        <taxon>Eukaryota</taxon>
        <taxon>Fungi</taxon>
        <taxon>Dikarya</taxon>
        <taxon>Ascomycota</taxon>
        <taxon>Saccharomycotina</taxon>
        <taxon>Trigonopsidomycetes</taxon>
        <taxon>Trigonopsidales</taxon>
        <taxon>Trigonopsidaceae</taxon>
        <taxon>Tortispora</taxon>
    </lineage>
</organism>
<dbReference type="EMBL" id="KV453841">
    <property type="protein sequence ID" value="ODV92690.1"/>
    <property type="molecule type" value="Genomic_DNA"/>
</dbReference>
<feature type="compositionally biased region" description="Low complexity" evidence="1">
    <location>
        <begin position="1015"/>
        <end position="1067"/>
    </location>
</feature>
<feature type="region of interest" description="Disordered" evidence="1">
    <location>
        <begin position="982"/>
        <end position="1071"/>
    </location>
</feature>
<gene>
    <name evidence="2" type="ORF">CANCADRAFT_1284</name>
</gene>
<keyword evidence="3" id="KW-1185">Reference proteome</keyword>
<name>A0A1E4TLP7_9ASCO</name>
<proteinExistence type="predicted"/>
<feature type="compositionally biased region" description="Low complexity" evidence="1">
    <location>
        <begin position="988"/>
        <end position="1008"/>
    </location>
</feature>
<feature type="compositionally biased region" description="Polar residues" evidence="1">
    <location>
        <begin position="513"/>
        <end position="575"/>
    </location>
</feature>
<feature type="region of interest" description="Disordered" evidence="1">
    <location>
        <begin position="487"/>
        <end position="589"/>
    </location>
</feature>
<accession>A0A1E4TLP7</accession>